<evidence type="ECO:0000313" key="2">
    <source>
        <dbReference type="Proteomes" id="UP001291623"/>
    </source>
</evidence>
<dbReference type="InterPro" id="IPR045851">
    <property type="entry name" value="AMP-bd_C_sf"/>
</dbReference>
<protein>
    <recommendedName>
        <fullName evidence="3">AMP-binding enzyme C-terminal domain-containing protein</fullName>
    </recommendedName>
</protein>
<sequence length="74" mass="8670">MKEEGVGIGLVVLVKVGNVPKTTSGKIQRWLAKKNHIRGEKLTNVTLHQIRGQPKELPTRYEQYREHRVHRLYR</sequence>
<dbReference type="Gene3D" id="3.30.300.30">
    <property type="match status" value="1"/>
</dbReference>
<evidence type="ECO:0000313" key="1">
    <source>
        <dbReference type="EMBL" id="KAK4341714.1"/>
    </source>
</evidence>
<organism evidence="1 2">
    <name type="scientific">Anisodus tanguticus</name>
    <dbReference type="NCBI Taxonomy" id="243964"/>
    <lineage>
        <taxon>Eukaryota</taxon>
        <taxon>Viridiplantae</taxon>
        <taxon>Streptophyta</taxon>
        <taxon>Embryophyta</taxon>
        <taxon>Tracheophyta</taxon>
        <taxon>Spermatophyta</taxon>
        <taxon>Magnoliopsida</taxon>
        <taxon>eudicotyledons</taxon>
        <taxon>Gunneridae</taxon>
        <taxon>Pentapetalae</taxon>
        <taxon>asterids</taxon>
        <taxon>lamiids</taxon>
        <taxon>Solanales</taxon>
        <taxon>Solanaceae</taxon>
        <taxon>Solanoideae</taxon>
        <taxon>Hyoscyameae</taxon>
        <taxon>Anisodus</taxon>
    </lineage>
</organism>
<evidence type="ECO:0008006" key="3">
    <source>
        <dbReference type="Google" id="ProtNLM"/>
    </source>
</evidence>
<dbReference type="Proteomes" id="UP001291623">
    <property type="component" value="Unassembled WGS sequence"/>
</dbReference>
<name>A0AAE1QX71_9SOLA</name>
<dbReference type="AlphaFoldDB" id="A0AAE1QX71"/>
<comment type="caution">
    <text evidence="1">The sequence shown here is derived from an EMBL/GenBank/DDBJ whole genome shotgun (WGS) entry which is preliminary data.</text>
</comment>
<reference evidence="1" key="1">
    <citation type="submission" date="2023-12" db="EMBL/GenBank/DDBJ databases">
        <title>Genome assembly of Anisodus tanguticus.</title>
        <authorList>
            <person name="Wang Y.-J."/>
        </authorList>
    </citation>
    <scope>NUCLEOTIDE SEQUENCE</scope>
    <source>
        <strain evidence="1">KB-2021</strain>
        <tissue evidence="1">Leaf</tissue>
    </source>
</reference>
<proteinExistence type="predicted"/>
<gene>
    <name evidence="1" type="ORF">RND71_040215</name>
</gene>
<accession>A0AAE1QX71</accession>
<keyword evidence="2" id="KW-1185">Reference proteome</keyword>
<dbReference type="EMBL" id="JAVYJV010000022">
    <property type="protein sequence ID" value="KAK4341714.1"/>
    <property type="molecule type" value="Genomic_DNA"/>
</dbReference>